<organism evidence="2 3">
    <name type="scientific">Exophiala mesophila</name>
    <name type="common">Black yeast-like fungus</name>
    <dbReference type="NCBI Taxonomy" id="212818"/>
    <lineage>
        <taxon>Eukaryota</taxon>
        <taxon>Fungi</taxon>
        <taxon>Dikarya</taxon>
        <taxon>Ascomycota</taxon>
        <taxon>Pezizomycotina</taxon>
        <taxon>Eurotiomycetes</taxon>
        <taxon>Chaetothyriomycetidae</taxon>
        <taxon>Chaetothyriales</taxon>
        <taxon>Herpotrichiellaceae</taxon>
        <taxon>Exophiala</taxon>
    </lineage>
</organism>
<evidence type="ECO:0008006" key="4">
    <source>
        <dbReference type="Google" id="ProtNLM"/>
    </source>
</evidence>
<dbReference type="InterPro" id="IPR007849">
    <property type="entry name" value="ATP10"/>
</dbReference>
<evidence type="ECO:0000313" key="3">
    <source>
        <dbReference type="Proteomes" id="UP000288859"/>
    </source>
</evidence>
<dbReference type="PANTHER" id="PTHR28106:SF1">
    <property type="entry name" value="MITOCHONDRIAL ATPASE COMPLEX SUBUNIT ATP10"/>
    <property type="match status" value="1"/>
</dbReference>
<feature type="compositionally biased region" description="Low complexity" evidence="1">
    <location>
        <begin position="38"/>
        <end position="47"/>
    </location>
</feature>
<dbReference type="PANTHER" id="PTHR28106">
    <property type="entry name" value="MITOCHONDRIAL ATPASE COMPLEX SUBUNIT ATP10"/>
    <property type="match status" value="1"/>
</dbReference>
<name>A0A438N7V9_EXOME</name>
<feature type="region of interest" description="Disordered" evidence="1">
    <location>
        <begin position="33"/>
        <end position="72"/>
    </location>
</feature>
<evidence type="ECO:0000313" key="2">
    <source>
        <dbReference type="EMBL" id="RVX71719.1"/>
    </source>
</evidence>
<proteinExistence type="predicted"/>
<feature type="compositionally biased region" description="Basic and acidic residues" evidence="1">
    <location>
        <begin position="51"/>
        <end position="71"/>
    </location>
</feature>
<accession>A0A438N7V9</accession>
<dbReference type="GO" id="GO:0033615">
    <property type="term" value="P:mitochondrial proton-transporting ATP synthase complex assembly"/>
    <property type="evidence" value="ECO:0007669"/>
    <property type="project" value="TreeGrafter"/>
</dbReference>
<dbReference type="GO" id="GO:0005743">
    <property type="term" value="C:mitochondrial inner membrane"/>
    <property type="evidence" value="ECO:0007669"/>
    <property type="project" value="TreeGrafter"/>
</dbReference>
<dbReference type="EMBL" id="NAJM01000016">
    <property type="protein sequence ID" value="RVX71719.1"/>
    <property type="molecule type" value="Genomic_DNA"/>
</dbReference>
<dbReference type="Proteomes" id="UP000288859">
    <property type="component" value="Unassembled WGS sequence"/>
</dbReference>
<sequence>MSARTDLLGLFTSIALQPHSRCLYRGARVSSRFARHVSSSTSSQPKPKSTPKPELKPTPKPPPKPEPKPTPHELAAQKVPIHVGLDRNPDSVSAISRIPIPKGERGEVFTPSVLAYPLGLQHPPASGQNVPYETRSFSERTKDFSSYEKALERRRVYLRSYLRPYFQEWRRVDYHRGKSFVSNERLFKKDKALYFPNLWGKTLSKEGDGEKGGKDTTPLLRGKVSIVCFQANEWATEQVESFVGAKENPQLNKLFESSDGMVQRIDINLQGDIARSWLVWLFKYRLRRMIPKERWDKYFMIKLPRDIRRGLTDEIRDAIGLLNSQVGYVYLVDPSCKIRWAGSGDAWAGEIDGLNAGIKKLIKDELTSSPQ</sequence>
<comment type="caution">
    <text evidence="2">The sequence shown here is derived from an EMBL/GenBank/DDBJ whole genome shotgun (WGS) entry which is preliminary data.</text>
</comment>
<reference evidence="2 3" key="1">
    <citation type="submission" date="2017-03" db="EMBL/GenBank/DDBJ databases">
        <title>Genomes of endolithic fungi from Antarctica.</title>
        <authorList>
            <person name="Coleine C."/>
            <person name="Masonjones S."/>
            <person name="Stajich J.E."/>
        </authorList>
    </citation>
    <scope>NUCLEOTIDE SEQUENCE [LARGE SCALE GENOMIC DNA]</scope>
    <source>
        <strain evidence="2 3">CCFEE 6314</strain>
    </source>
</reference>
<evidence type="ECO:0000256" key="1">
    <source>
        <dbReference type="SAM" id="MobiDB-lite"/>
    </source>
</evidence>
<dbReference type="OrthoDB" id="17089at2759"/>
<dbReference type="VEuPathDB" id="FungiDB:PV10_08516"/>
<dbReference type="Pfam" id="PF05176">
    <property type="entry name" value="ATP-synt_10"/>
    <property type="match status" value="1"/>
</dbReference>
<gene>
    <name evidence="2" type="ORF">B0A52_03903</name>
</gene>
<dbReference type="AlphaFoldDB" id="A0A438N7V9"/>
<protein>
    <recommendedName>
        <fullName evidence="4">Mitochondrial ATPase complex subunit ATP10</fullName>
    </recommendedName>
</protein>